<dbReference type="AlphaFoldDB" id="A0A1D2AJU6"/>
<organism evidence="2">
    <name type="scientific">Ornithodoros brasiliensis</name>
    <name type="common">Mouro tick</name>
    <dbReference type="NCBI Taxonomy" id="888526"/>
    <lineage>
        <taxon>Eukaryota</taxon>
        <taxon>Metazoa</taxon>
        <taxon>Ecdysozoa</taxon>
        <taxon>Arthropoda</taxon>
        <taxon>Chelicerata</taxon>
        <taxon>Arachnida</taxon>
        <taxon>Acari</taxon>
        <taxon>Parasitiformes</taxon>
        <taxon>Ixodida</taxon>
        <taxon>Ixodoidea</taxon>
        <taxon>Argasidae</taxon>
        <taxon>Ornithodorinae</taxon>
        <taxon>Ornithodoros</taxon>
    </lineage>
</organism>
<evidence type="ECO:0000256" key="1">
    <source>
        <dbReference type="SAM" id="MobiDB-lite"/>
    </source>
</evidence>
<proteinExistence type="predicted"/>
<dbReference type="EMBL" id="GETE01000051">
    <property type="protein sequence ID" value="JAT79283.1"/>
    <property type="molecule type" value="Transcribed_RNA"/>
</dbReference>
<feature type="non-terminal residue" evidence="2">
    <location>
        <position position="1"/>
    </location>
</feature>
<protein>
    <submittedName>
        <fullName evidence="2">Uncharacterized protein</fullName>
    </submittedName>
</protein>
<reference evidence="2" key="1">
    <citation type="submission" date="2016-07" db="EMBL/GenBank/DDBJ databases">
        <title>Salivary Glands transcriptome analysis on engorged females of Ornithodoros brasiliensis (Acari:Argasidae).</title>
        <authorList>
            <person name="Simons S.M."/>
            <person name="Carvalho E."/>
            <person name="Junqueira-de-Azevedo I."/>
            <person name="Ho P.L."/>
            <person name="Giovanni D."/>
            <person name="Mendonca R."/>
            <person name="Onofrio V."/>
            <person name="Landulfo G."/>
            <person name="Ramirez D."/>
            <person name="Barros-Battesti D."/>
        </authorList>
    </citation>
    <scope>NUCLEOTIDE SEQUENCE</scope>
    <source>
        <strain evidence="2">Female</strain>
        <tissue evidence="2">Salivary gland</tissue>
    </source>
</reference>
<name>A0A1D2AJU6_ORNBR</name>
<sequence>RKATLVENDDDDEGCEEDAKVTARVLSETAASRPRATPLLQEVETDTSIRHVDSDVSDEDESEMSVLNKTQLIEHIGSREILASSPAGAEPLKKVTEATFQNGDKAKSKLNGPKDDAKEKVTTVVKKTTTHVTTVVETPKRK</sequence>
<feature type="region of interest" description="Disordered" evidence="1">
    <location>
        <begin position="98"/>
        <end position="121"/>
    </location>
</feature>
<accession>A0A1D2AJU6</accession>
<evidence type="ECO:0000313" key="2">
    <source>
        <dbReference type="EMBL" id="JAT79283.1"/>
    </source>
</evidence>
<feature type="compositionally biased region" description="Basic and acidic residues" evidence="1">
    <location>
        <begin position="104"/>
        <end position="121"/>
    </location>
</feature>